<evidence type="ECO:0000256" key="3">
    <source>
        <dbReference type="ARBA" id="ARBA00022448"/>
    </source>
</evidence>
<dbReference type="CDD" id="cd03232">
    <property type="entry name" value="ABCG_PDR_domain2"/>
    <property type="match status" value="1"/>
</dbReference>
<feature type="transmembrane region" description="Helical" evidence="9">
    <location>
        <begin position="500"/>
        <end position="525"/>
    </location>
</feature>
<evidence type="ECO:0000313" key="12">
    <source>
        <dbReference type="Proteomes" id="UP000319160"/>
    </source>
</evidence>
<evidence type="ECO:0000256" key="8">
    <source>
        <dbReference type="ARBA" id="ARBA00023136"/>
    </source>
</evidence>
<feature type="transmembrane region" description="Helical" evidence="9">
    <location>
        <begin position="531"/>
        <end position="550"/>
    </location>
</feature>
<name>A0A553HU57_9PEZI</name>
<dbReference type="GO" id="GO:0005524">
    <property type="term" value="F:ATP binding"/>
    <property type="evidence" value="ECO:0007669"/>
    <property type="project" value="UniProtKB-KW"/>
</dbReference>
<evidence type="ECO:0000256" key="9">
    <source>
        <dbReference type="SAM" id="Phobius"/>
    </source>
</evidence>
<comment type="caution">
    <text evidence="11">The sequence shown here is derived from an EMBL/GenBank/DDBJ whole genome shotgun (WGS) entry which is preliminary data.</text>
</comment>
<proteinExistence type="inferred from homology"/>
<reference evidence="12" key="1">
    <citation type="submission" date="2019-06" db="EMBL/GenBank/DDBJ databases">
        <title>Draft genome sequence of the griseofulvin-producing fungus Xylaria cubensis strain G536.</title>
        <authorList>
            <person name="Mead M.E."/>
            <person name="Raja H.A."/>
            <person name="Steenwyk J.L."/>
            <person name="Knowles S.L."/>
            <person name="Oberlies N.H."/>
            <person name="Rokas A."/>
        </authorList>
    </citation>
    <scope>NUCLEOTIDE SEQUENCE [LARGE SCALE GENOMIC DNA]</scope>
    <source>
        <strain evidence="12">G536</strain>
    </source>
</reference>
<feature type="domain" description="ABC transporter" evidence="10">
    <location>
        <begin position="698"/>
        <end position="940"/>
    </location>
</feature>
<dbReference type="GO" id="GO:0140359">
    <property type="term" value="F:ABC-type transporter activity"/>
    <property type="evidence" value="ECO:0007669"/>
    <property type="project" value="InterPro"/>
</dbReference>
<feature type="transmembrane region" description="Helical" evidence="9">
    <location>
        <begin position="474"/>
        <end position="493"/>
    </location>
</feature>
<evidence type="ECO:0000256" key="7">
    <source>
        <dbReference type="ARBA" id="ARBA00022989"/>
    </source>
</evidence>
<dbReference type="SMART" id="SM00382">
    <property type="entry name" value="AAA"/>
    <property type="match status" value="2"/>
</dbReference>
<evidence type="ECO:0000256" key="2">
    <source>
        <dbReference type="ARBA" id="ARBA00006012"/>
    </source>
</evidence>
<feature type="domain" description="ABC transporter" evidence="10">
    <location>
        <begin position="71"/>
        <end position="320"/>
    </location>
</feature>
<dbReference type="PROSITE" id="PS50893">
    <property type="entry name" value="ABC_TRANSPORTER_2"/>
    <property type="match status" value="2"/>
</dbReference>
<keyword evidence="7 9" id="KW-1133">Transmembrane helix</keyword>
<dbReference type="Pfam" id="PF19055">
    <property type="entry name" value="ABC2_membrane_7"/>
    <property type="match status" value="1"/>
</dbReference>
<dbReference type="InterPro" id="IPR034003">
    <property type="entry name" value="ABCG_PDR_2"/>
</dbReference>
<dbReference type="InterPro" id="IPR027417">
    <property type="entry name" value="P-loop_NTPase"/>
</dbReference>
<dbReference type="Pfam" id="PF01061">
    <property type="entry name" value="ABC2_membrane"/>
    <property type="match status" value="2"/>
</dbReference>
<keyword evidence="4 9" id="KW-0812">Transmembrane</keyword>
<dbReference type="EMBL" id="VFLP01000045">
    <property type="protein sequence ID" value="TRX91493.1"/>
    <property type="molecule type" value="Genomic_DNA"/>
</dbReference>
<gene>
    <name evidence="11" type="ORF">FHL15_007717</name>
</gene>
<feature type="transmembrane region" description="Helical" evidence="9">
    <location>
        <begin position="1153"/>
        <end position="1186"/>
    </location>
</feature>
<dbReference type="InterPro" id="IPR043926">
    <property type="entry name" value="ABCG_dom"/>
</dbReference>
<dbReference type="GO" id="GO:0016020">
    <property type="term" value="C:membrane"/>
    <property type="evidence" value="ECO:0007669"/>
    <property type="project" value="UniProtKB-SubCell"/>
</dbReference>
<dbReference type="Pfam" id="PF00005">
    <property type="entry name" value="ABC_tran"/>
    <property type="match status" value="2"/>
</dbReference>
<dbReference type="FunFam" id="3.40.50.300:FF:000054">
    <property type="entry name" value="ABC multidrug transporter atrF"/>
    <property type="match status" value="1"/>
</dbReference>
<feature type="transmembrane region" description="Helical" evidence="9">
    <location>
        <begin position="1065"/>
        <end position="1082"/>
    </location>
</feature>
<keyword evidence="12" id="KW-1185">Reference proteome</keyword>
<dbReference type="Proteomes" id="UP000319160">
    <property type="component" value="Unassembled WGS sequence"/>
</dbReference>
<evidence type="ECO:0000256" key="6">
    <source>
        <dbReference type="ARBA" id="ARBA00022840"/>
    </source>
</evidence>
<evidence type="ECO:0000256" key="5">
    <source>
        <dbReference type="ARBA" id="ARBA00022741"/>
    </source>
</evidence>
<feature type="transmembrane region" description="Helical" evidence="9">
    <location>
        <begin position="1299"/>
        <end position="1325"/>
    </location>
</feature>
<dbReference type="SUPFAM" id="SSF52540">
    <property type="entry name" value="P-loop containing nucleoside triphosphate hydrolases"/>
    <property type="match status" value="2"/>
</dbReference>
<evidence type="ECO:0000259" key="10">
    <source>
        <dbReference type="PROSITE" id="PS50893"/>
    </source>
</evidence>
<dbReference type="OrthoDB" id="245989at2759"/>
<dbReference type="PANTHER" id="PTHR19241">
    <property type="entry name" value="ATP-BINDING CASSETTE TRANSPORTER"/>
    <property type="match status" value="1"/>
</dbReference>
<protein>
    <recommendedName>
        <fullName evidence="10">ABC transporter domain-containing protein</fullName>
    </recommendedName>
</protein>
<keyword evidence="8 9" id="KW-0472">Membrane</keyword>
<dbReference type="Pfam" id="PF06422">
    <property type="entry name" value="PDR_CDR"/>
    <property type="match status" value="2"/>
</dbReference>
<dbReference type="Gene3D" id="3.40.50.300">
    <property type="entry name" value="P-loop containing nucleotide triphosphate hydrolases"/>
    <property type="match status" value="2"/>
</dbReference>
<dbReference type="InterPro" id="IPR003439">
    <property type="entry name" value="ABC_transporter-like_ATP-bd"/>
</dbReference>
<dbReference type="InterPro" id="IPR003593">
    <property type="entry name" value="AAA+_ATPase"/>
</dbReference>
<feature type="transmembrane region" description="Helical" evidence="9">
    <location>
        <begin position="1102"/>
        <end position="1132"/>
    </location>
</feature>
<keyword evidence="5" id="KW-0547">Nucleotide-binding</keyword>
<accession>A0A553HU57</accession>
<evidence type="ECO:0000256" key="1">
    <source>
        <dbReference type="ARBA" id="ARBA00004141"/>
    </source>
</evidence>
<sequence length="1335" mass="148289">MSLESLDLHEGDLAAAEKDEIKDLVSTFVNNSQESGLSQHDVIFRDLTVRGAGIGHQEAPTVTSALRNYHQKFNPATYLSSNPGPSRTLLHSMSGVLRGGEMLMVIGKPGSGCTTFLKTLANMREEYAGVGGRVLYGGVDAETIKNRRPGEVAFAGEDDVHFHSLSVGTTLRFALNARMPTDLKNRSRQLDEDLQTILKLFGLAHVADVPVGNDYVRGVSGGQRHRVTLAEAFCTRASVQCYDNPTRGLDSSTAIRIARLLREYTTQSQCCTAMSLYQASDAIANCFDKVLVLNEGRVAYLGPTSESKAYFEKMGFECSPQTSLTDFLTSMSGDPDSRHVSSKLSGPPVPITAHDFEVRFRDSEYYAKQTTAASKIEESPAPTALSYHLPLYRQIYECTIRHYRIHFTDRSTWIAEAAGTIVQALTLGTLFRDQQAATAEFGNTFAQRPILLKQRALCFYRPGAYGLGQILADIPWKAIFIIYNLPIYFLVNFKREPGPFFIWYFVNYVALISMGVMFRTIAVFTTSPTRAVLPVGILMNSLIIYTGFYINPPSMKNWLGWLRYLNPMYYAFESVMLNEFGPSGYQCSPLDTVPRGPSYTDMALQTCAVQSSVAGDLVVSGRRYLETVIGMERFKTPAGRMSTIFYSTGAVEKRAIVTSASTSDEEKSAVPDSDTSNALVQNTRVTTNEAIQSSKRRFAWKDITLDIEVGGEHRRLLESVSGWLEPGAMTALMGVSGAGKTTLLDTLAQRTSIGVISGGLYLDNHPLPRSMNRRSGFVQQQDVHLSTSTVREALRLTARLRQPQSVPISEKYDYVETVISMLDMGDVADALIGTPGSGLSLEKRKRVSIGVELAAKPDILLFLDEPTSGLDGDSAFSIIHLMRKLADAGQTILCTIHQPSYELIEQFDSLLLLIPGGKTAYFGPLGHKCQTLVEYFGRHTRPCGTTENPADYVLESSASDSVDWATIWNKSSECAAMKERLEKVLSGQVSASQEKNEDADGEDASTYAGSLLEQIRVVVRRAFLNYWRDPDYVIGKIQLNIFMGLVNALTFLQLGDSLTDSRNRIFSIFIGIITGPVLTLQIEPRFILLRDQFLAREKESRVYHWSVFTLSAFIVEIPFTLIGALIYWLLWYYSAGYFYESDRAGYAFIMYELYHIFVASIACLIASVFPTVNGAQVATGFVWLIINTFNGPLSPPPLTPTGWRWFYNVSPLFYFVESLSTNAMHGLNIQCSKSELSVFHAPSGQTCGEYAEAYFNSSLGRGYLVDPDAMGNCSYCPYANGDEYVTQYDFNYSDRANNVGIFIGFILFNYTIAALMTYLIFIAKWKKPNFSLRKK</sequence>
<comment type="subcellular location">
    <subcellularLocation>
        <location evidence="1">Membrane</location>
        <topology evidence="1">Multi-pass membrane protein</topology>
    </subcellularLocation>
</comment>
<dbReference type="InterPro" id="IPR010929">
    <property type="entry name" value="PDR_CDR_ABC"/>
</dbReference>
<dbReference type="InterPro" id="IPR013525">
    <property type="entry name" value="ABC2_TM"/>
</dbReference>
<dbReference type="STRING" id="2512241.A0A553HU57"/>
<dbReference type="GO" id="GO:0016887">
    <property type="term" value="F:ATP hydrolysis activity"/>
    <property type="evidence" value="ECO:0007669"/>
    <property type="project" value="InterPro"/>
</dbReference>
<organism evidence="11 12">
    <name type="scientific">Xylaria flabelliformis</name>
    <dbReference type="NCBI Taxonomy" id="2512241"/>
    <lineage>
        <taxon>Eukaryota</taxon>
        <taxon>Fungi</taxon>
        <taxon>Dikarya</taxon>
        <taxon>Ascomycota</taxon>
        <taxon>Pezizomycotina</taxon>
        <taxon>Sordariomycetes</taxon>
        <taxon>Xylariomycetidae</taxon>
        <taxon>Xylariales</taxon>
        <taxon>Xylariaceae</taxon>
        <taxon>Xylaria</taxon>
    </lineage>
</organism>
<evidence type="ECO:0000313" key="11">
    <source>
        <dbReference type="EMBL" id="TRX91493.1"/>
    </source>
</evidence>
<evidence type="ECO:0000256" key="4">
    <source>
        <dbReference type="ARBA" id="ARBA00022692"/>
    </source>
</evidence>
<keyword evidence="6" id="KW-0067">ATP-binding</keyword>
<comment type="similarity">
    <text evidence="2">Belongs to the ABC transporter superfamily. ABCG family. PDR (TC 3.A.1.205) subfamily.</text>
</comment>
<keyword evidence="3" id="KW-0813">Transport</keyword>